<dbReference type="RefSeq" id="WP_075540223.1">
    <property type="nucleotide sequence ID" value="NZ_CP053844.1"/>
</dbReference>
<evidence type="ECO:0000256" key="12">
    <source>
        <dbReference type="ARBA" id="ARBA00023136"/>
    </source>
</evidence>
<dbReference type="InterPro" id="IPR050860">
    <property type="entry name" value="FeoB_GTPase"/>
</dbReference>
<evidence type="ECO:0000256" key="7">
    <source>
        <dbReference type="ARBA" id="ARBA00022741"/>
    </source>
</evidence>
<dbReference type="Pfam" id="PF17910">
    <property type="entry name" value="FeoB_Cyto"/>
    <property type="match status" value="1"/>
</dbReference>
<dbReference type="PANTHER" id="PTHR43185:SF1">
    <property type="entry name" value="FE(2+) TRANSPORTER FEOB"/>
    <property type="match status" value="1"/>
</dbReference>
<dbReference type="InterPro" id="IPR030389">
    <property type="entry name" value="G_FEOB_dom"/>
</dbReference>
<evidence type="ECO:0000256" key="15">
    <source>
        <dbReference type="PIRSR" id="PIRSR603373-2"/>
    </source>
</evidence>
<keyword evidence="3" id="KW-1003">Cell membrane</keyword>
<dbReference type="GO" id="GO:0005886">
    <property type="term" value="C:plasma membrane"/>
    <property type="evidence" value="ECO:0007669"/>
    <property type="project" value="UniProtKB-SubCell"/>
</dbReference>
<protein>
    <recommendedName>
        <fullName evidence="13 16">Ferrous iron transport protein B</fullName>
    </recommendedName>
</protein>
<name>A0A128EG29_9BACT</name>
<dbReference type="CDD" id="cd01879">
    <property type="entry name" value="FeoB"/>
    <property type="match status" value="1"/>
</dbReference>
<sequence>MQLKVALAGQPNCGKSTIFNMLSGIHQHIANYPGVTVDKKSGFFSTKKLDIEMVDLPGTYSFSSYSLEEKVAKEFIIDENPDVILNIVDASSIKRSLYFTFQLLEIGKPVIIVINMCDVAEGRGIIIDDKKIEKILGCPVIRASAAKGEGKKEILAALENVVELKENYKEFKINYEELEPLITQVQDEINFENNEMNKRWLSIKVLENDQVAIKLLEDKNPNISEISHNLREKFHDMFDKDVDSFLASFRYENSDVVCHKCVEETKKGELTLTDKVDKVVLNRWLSFPILLIIIVLVYELSIVFGYKITDYTWPILGAIKNFVADISPANDIAKVPMITDLASWLVNSAVALLNYLPIFFILFALIAVMEDVGYMPRMAFILDRVFKKFGLHGQSTLPLVLGGAFVGGCAVPGVMSTKGIADDRARMATIMTVPLMNCLAKVPFYTLLLGAFFLQDMGLMMFYISTVTILTALIIAKFLTGTILKTRETAPFVMELPPYHLPTFKGVILRACERVWVYIKKVCTIVIAVAIVLFALLQFPGLSDEKQEMYNKEETKILANFDKAVSKTKYYSLVDTREEVASLLNFYDGYRSKKMAGSKSVDESYASKNPEFYKFLKVAKDDKDAKKINTALRKLSTGRNTILRQQKNDKIESSLLGMAGRALEPITQFAGFDWKINVAFLSSFAARESAVATLGSIYETGKIDMNQTASDTSLDSVDDEMKNQNERPEETMSRNSGYTPLHAASIIIFMLLTPPCIASMIVVKMQTNSWAWMLFAIFFPFTLALVVASLFFTISSAFALSGLVAMTYYYLILLAIVVIISFIPEKRINWTTKPKS</sequence>
<evidence type="ECO:0000256" key="14">
    <source>
        <dbReference type="PIRSR" id="PIRSR603373-1"/>
    </source>
</evidence>
<dbReference type="Proteomes" id="UP000069632">
    <property type="component" value="Unassembled WGS sequence"/>
</dbReference>
<keyword evidence="4 16" id="KW-0410">Iron transport</keyword>
<feature type="transmembrane region" description="Helical" evidence="16">
    <location>
        <begin position="741"/>
        <end position="763"/>
    </location>
</feature>
<feature type="binding site" evidence="14">
    <location>
        <begin position="144"/>
        <end position="146"/>
    </location>
    <ligand>
        <name>GTP</name>
        <dbReference type="ChEBI" id="CHEBI:37565"/>
        <label>1</label>
    </ligand>
</feature>
<keyword evidence="12 16" id="KW-0472">Membrane</keyword>
<feature type="compositionally biased region" description="Basic and acidic residues" evidence="17">
    <location>
        <begin position="719"/>
        <end position="732"/>
    </location>
</feature>
<gene>
    <name evidence="19" type="primary">feoB</name>
    <name evidence="19" type="ORF">ERS672216_01087</name>
</gene>
<dbReference type="OrthoDB" id="9809127at2"/>
<feature type="transmembrane region" description="Helical" evidence="16">
    <location>
        <begin position="427"/>
        <end position="454"/>
    </location>
</feature>
<feature type="binding site" evidence="14">
    <location>
        <begin position="55"/>
        <end position="58"/>
    </location>
    <ligand>
        <name>GTP</name>
        <dbReference type="ChEBI" id="CHEBI:37565"/>
        <label>1</label>
    </ligand>
</feature>
<evidence type="ECO:0000256" key="6">
    <source>
        <dbReference type="ARBA" id="ARBA00022692"/>
    </source>
</evidence>
<reference evidence="19 20" key="1">
    <citation type="submission" date="2016-02" db="EMBL/GenBank/DDBJ databases">
        <authorList>
            <consortium name="Pathogen Informatics"/>
        </authorList>
    </citation>
    <scope>NUCLEOTIDE SEQUENCE [LARGE SCALE GENOMIC DNA]</scope>
    <source>
        <strain evidence="19 20">RC20</strain>
    </source>
</reference>
<keyword evidence="5" id="KW-0997">Cell inner membrane</keyword>
<organism evidence="19 20">
    <name type="scientific">Campylobacter geochelonis</name>
    <dbReference type="NCBI Taxonomy" id="1780362"/>
    <lineage>
        <taxon>Bacteria</taxon>
        <taxon>Pseudomonadati</taxon>
        <taxon>Campylobacterota</taxon>
        <taxon>Epsilonproteobacteria</taxon>
        <taxon>Campylobacterales</taxon>
        <taxon>Campylobacteraceae</taxon>
        <taxon>Campylobacter</taxon>
    </lineage>
</organism>
<dbReference type="EMBL" id="FIZP01000004">
    <property type="protein sequence ID" value="CZE47830.1"/>
    <property type="molecule type" value="Genomic_DNA"/>
</dbReference>
<keyword evidence="2 16" id="KW-0813">Transport</keyword>
<feature type="binding site" evidence="15">
    <location>
        <position position="24"/>
    </location>
    <ligand>
        <name>Mg(2+)</name>
        <dbReference type="ChEBI" id="CHEBI:18420"/>
        <label>2</label>
    </ligand>
</feature>
<feature type="transmembrane region" description="Helical" evidence="16">
    <location>
        <begin position="798"/>
        <end position="823"/>
    </location>
</feature>
<dbReference type="Pfam" id="PF02421">
    <property type="entry name" value="FeoB_N"/>
    <property type="match status" value="1"/>
</dbReference>
<feature type="binding site" evidence="14">
    <location>
        <begin position="9"/>
        <end position="16"/>
    </location>
    <ligand>
        <name>GTP</name>
        <dbReference type="ChEBI" id="CHEBI:37565"/>
        <label>1</label>
    </ligand>
</feature>
<evidence type="ECO:0000256" key="1">
    <source>
        <dbReference type="ARBA" id="ARBA00004429"/>
    </source>
</evidence>
<dbReference type="SUPFAM" id="SSF52540">
    <property type="entry name" value="P-loop containing nucleoside triphosphate hydrolases"/>
    <property type="match status" value="1"/>
</dbReference>
<evidence type="ECO:0000256" key="5">
    <source>
        <dbReference type="ARBA" id="ARBA00022519"/>
    </source>
</evidence>
<dbReference type="NCBIfam" id="TIGR00437">
    <property type="entry name" value="feoB"/>
    <property type="match status" value="1"/>
</dbReference>
<evidence type="ECO:0000256" key="11">
    <source>
        <dbReference type="ARBA" id="ARBA00023134"/>
    </source>
</evidence>
<feature type="binding site" evidence="14">
    <location>
        <begin position="34"/>
        <end position="38"/>
    </location>
    <ligand>
        <name>GTP</name>
        <dbReference type="ChEBI" id="CHEBI:37565"/>
        <label>1</label>
    </ligand>
</feature>
<evidence type="ECO:0000256" key="9">
    <source>
        <dbReference type="ARBA" id="ARBA00023004"/>
    </source>
</evidence>
<dbReference type="NCBIfam" id="TIGR00231">
    <property type="entry name" value="small_GTP"/>
    <property type="match status" value="1"/>
</dbReference>
<proteinExistence type="inferred from homology"/>
<evidence type="ECO:0000259" key="18">
    <source>
        <dbReference type="PROSITE" id="PS51711"/>
    </source>
</evidence>
<dbReference type="InterPro" id="IPR003373">
    <property type="entry name" value="Fe2_transport_prot-B"/>
</dbReference>
<dbReference type="Gene3D" id="1.10.287.1770">
    <property type="match status" value="1"/>
</dbReference>
<dbReference type="AlphaFoldDB" id="A0A128EG29"/>
<dbReference type="PANTHER" id="PTHR43185">
    <property type="entry name" value="FERROUS IRON TRANSPORT PROTEIN B"/>
    <property type="match status" value="1"/>
</dbReference>
<keyword evidence="11 14" id="KW-0342">GTP-binding</keyword>
<keyword evidence="9 16" id="KW-0408">Iron</keyword>
<keyword evidence="15" id="KW-0479">Metal-binding</keyword>
<keyword evidence="20" id="KW-1185">Reference proteome</keyword>
<feature type="binding site" evidence="15">
    <location>
        <position position="23"/>
    </location>
    <ligand>
        <name>Mg(2+)</name>
        <dbReference type="ChEBI" id="CHEBI:18420"/>
        <label>2</label>
    </ligand>
</feature>
<keyword evidence="6 16" id="KW-0812">Transmembrane</keyword>
<dbReference type="InterPro" id="IPR027417">
    <property type="entry name" value="P-loop_NTPase"/>
</dbReference>
<feature type="region of interest" description="Disordered" evidence="17">
    <location>
        <begin position="709"/>
        <end position="735"/>
    </location>
</feature>
<evidence type="ECO:0000256" key="17">
    <source>
        <dbReference type="SAM" id="MobiDB-lite"/>
    </source>
</evidence>
<feature type="transmembrane region" description="Helical" evidence="16">
    <location>
        <begin position="396"/>
        <end position="415"/>
    </location>
</feature>
<feature type="transmembrane region" description="Helical" evidence="16">
    <location>
        <begin position="344"/>
        <end position="368"/>
    </location>
</feature>
<evidence type="ECO:0000256" key="3">
    <source>
        <dbReference type="ARBA" id="ARBA00022475"/>
    </source>
</evidence>
<evidence type="ECO:0000256" key="8">
    <source>
        <dbReference type="ARBA" id="ARBA00022989"/>
    </source>
</evidence>
<dbReference type="GO" id="GO:0005525">
    <property type="term" value="F:GTP binding"/>
    <property type="evidence" value="ECO:0007669"/>
    <property type="project" value="UniProtKB-KW"/>
</dbReference>
<dbReference type="InterPro" id="IPR006073">
    <property type="entry name" value="GTP-bd"/>
</dbReference>
<evidence type="ECO:0000256" key="13">
    <source>
        <dbReference type="NCBIfam" id="TIGR00437"/>
    </source>
</evidence>
<evidence type="ECO:0000256" key="4">
    <source>
        <dbReference type="ARBA" id="ARBA00022496"/>
    </source>
</evidence>
<keyword evidence="7 14" id="KW-0547">Nucleotide-binding</keyword>
<feature type="binding site" evidence="14">
    <location>
        <begin position="115"/>
        <end position="118"/>
    </location>
    <ligand>
        <name>GTP</name>
        <dbReference type="ChEBI" id="CHEBI:37565"/>
        <label>1</label>
    </ligand>
</feature>
<dbReference type="PROSITE" id="PS51711">
    <property type="entry name" value="G_FEOB"/>
    <property type="match status" value="1"/>
</dbReference>
<comment type="subcellular location">
    <subcellularLocation>
        <location evidence="1 16">Cell inner membrane</location>
        <topology evidence="1 16">Multi-pass membrane protein</topology>
    </subcellularLocation>
</comment>
<feature type="transmembrane region" description="Helical" evidence="16">
    <location>
        <begin position="770"/>
        <end position="792"/>
    </location>
</feature>
<feature type="transmembrane region" description="Helical" evidence="16">
    <location>
        <begin position="460"/>
        <end position="479"/>
    </location>
</feature>
<dbReference type="Gene3D" id="3.40.50.300">
    <property type="entry name" value="P-loop containing nucleotide triphosphate hydrolases"/>
    <property type="match status" value="1"/>
</dbReference>
<dbReference type="InterPro" id="IPR011640">
    <property type="entry name" value="Fe2_transport_prot_B_C"/>
</dbReference>
<feature type="transmembrane region" description="Helical" evidence="16">
    <location>
        <begin position="515"/>
        <end position="537"/>
    </location>
</feature>
<feature type="domain" description="FeoB-type G" evidence="18">
    <location>
        <begin position="2"/>
        <end position="164"/>
    </location>
</feature>
<dbReference type="Pfam" id="PF07664">
    <property type="entry name" value="FeoB_C"/>
    <property type="match status" value="1"/>
</dbReference>
<dbReference type="InterPro" id="IPR005225">
    <property type="entry name" value="Small_GTP-bd"/>
</dbReference>
<accession>A0A128EG29</accession>
<keyword evidence="15" id="KW-0460">Magnesium</keyword>
<evidence type="ECO:0000313" key="20">
    <source>
        <dbReference type="Proteomes" id="UP000069632"/>
    </source>
</evidence>
<dbReference type="InterPro" id="IPR011642">
    <property type="entry name" value="Gate_dom"/>
</dbReference>
<evidence type="ECO:0000256" key="2">
    <source>
        <dbReference type="ARBA" id="ARBA00022448"/>
    </source>
</evidence>
<dbReference type="GO" id="GO:0046872">
    <property type="term" value="F:metal ion binding"/>
    <property type="evidence" value="ECO:0007669"/>
    <property type="project" value="UniProtKB-KW"/>
</dbReference>
<evidence type="ECO:0000256" key="16">
    <source>
        <dbReference type="RuleBase" id="RU362098"/>
    </source>
</evidence>
<dbReference type="Pfam" id="PF07670">
    <property type="entry name" value="Gate"/>
    <property type="match status" value="2"/>
</dbReference>
<dbReference type="PRINTS" id="PR00326">
    <property type="entry name" value="GTP1OBG"/>
</dbReference>
<comment type="function">
    <text evidence="16">Probable transporter of a GTP-driven Fe(2+) uptake system.</text>
</comment>
<dbReference type="FunFam" id="3.40.50.300:FF:000426">
    <property type="entry name" value="Ferrous iron transport protein B"/>
    <property type="match status" value="1"/>
</dbReference>
<keyword evidence="10" id="KW-0406">Ion transport</keyword>
<comment type="similarity">
    <text evidence="16">Belongs to the TRAFAC class TrmE-Era-EngA-EngB-Septin-like GTPase superfamily. FeoB GTPase (TC 9.A.8) family.</text>
</comment>
<keyword evidence="8 16" id="KW-1133">Transmembrane helix</keyword>
<dbReference type="InterPro" id="IPR041069">
    <property type="entry name" value="FeoB_Cyto"/>
</dbReference>
<evidence type="ECO:0000313" key="19">
    <source>
        <dbReference type="EMBL" id="CZE47830.1"/>
    </source>
</evidence>
<feature type="binding site" evidence="15">
    <location>
        <position position="20"/>
    </location>
    <ligand>
        <name>Mg(2+)</name>
        <dbReference type="ChEBI" id="CHEBI:18420"/>
        <label>2</label>
    </ligand>
</feature>
<feature type="transmembrane region" description="Helical" evidence="16">
    <location>
        <begin position="284"/>
        <end position="306"/>
    </location>
</feature>
<dbReference type="GO" id="GO:0015093">
    <property type="term" value="F:ferrous iron transmembrane transporter activity"/>
    <property type="evidence" value="ECO:0007669"/>
    <property type="project" value="UniProtKB-UniRule"/>
</dbReference>
<evidence type="ECO:0000256" key="10">
    <source>
        <dbReference type="ARBA" id="ARBA00023065"/>
    </source>
</evidence>